<accession>A0ACA9PV46</accession>
<evidence type="ECO:0000313" key="1">
    <source>
        <dbReference type="EMBL" id="CAG8725486.1"/>
    </source>
</evidence>
<protein>
    <submittedName>
        <fullName evidence="1">12996_t:CDS:1</fullName>
    </submittedName>
</protein>
<sequence>GSKQYEIIWQQHVNFDVVIAMVIEVLGTMIIDAVEVVIDEPCRSRNSSLSSENTRLYNELSSKSTEIGIKSGQLVSVNRELTITKTQLTETKGELTTTKKELKDLGDLFKKLEIESNDKDREIEIKSKDIKNLKGQVEEFQEKDFNRKFKEQEERLDEFVNKLGISRQKYRDLLKFCQQKIRFSENYNQDKIDEAEGGIEEIKDELLSSG</sequence>
<organism evidence="1 2">
    <name type="scientific">Cetraspora pellucida</name>
    <dbReference type="NCBI Taxonomy" id="1433469"/>
    <lineage>
        <taxon>Eukaryota</taxon>
        <taxon>Fungi</taxon>
        <taxon>Fungi incertae sedis</taxon>
        <taxon>Mucoromycota</taxon>
        <taxon>Glomeromycotina</taxon>
        <taxon>Glomeromycetes</taxon>
        <taxon>Diversisporales</taxon>
        <taxon>Gigasporaceae</taxon>
        <taxon>Cetraspora</taxon>
    </lineage>
</organism>
<comment type="caution">
    <text evidence="1">The sequence shown here is derived from an EMBL/GenBank/DDBJ whole genome shotgun (WGS) entry which is preliminary data.</text>
</comment>
<keyword evidence="2" id="KW-1185">Reference proteome</keyword>
<proteinExistence type="predicted"/>
<feature type="non-terminal residue" evidence="1">
    <location>
        <position position="1"/>
    </location>
</feature>
<name>A0ACA9PV46_9GLOM</name>
<evidence type="ECO:0000313" key="2">
    <source>
        <dbReference type="Proteomes" id="UP000789366"/>
    </source>
</evidence>
<dbReference type="EMBL" id="CAJVPW010030997">
    <property type="protein sequence ID" value="CAG8725486.1"/>
    <property type="molecule type" value="Genomic_DNA"/>
</dbReference>
<gene>
    <name evidence="1" type="ORF">SPELUC_LOCUS12729</name>
</gene>
<reference evidence="1" key="1">
    <citation type="submission" date="2021-06" db="EMBL/GenBank/DDBJ databases">
        <authorList>
            <person name="Kallberg Y."/>
            <person name="Tangrot J."/>
            <person name="Rosling A."/>
        </authorList>
    </citation>
    <scope>NUCLEOTIDE SEQUENCE</scope>
    <source>
        <strain evidence="1">28 12/20/2015</strain>
    </source>
</reference>
<dbReference type="Proteomes" id="UP000789366">
    <property type="component" value="Unassembled WGS sequence"/>
</dbReference>